<dbReference type="AlphaFoldDB" id="A0A0S3RTQ3"/>
<organism evidence="1 2">
    <name type="scientific">Vigna angularis var. angularis</name>
    <dbReference type="NCBI Taxonomy" id="157739"/>
    <lineage>
        <taxon>Eukaryota</taxon>
        <taxon>Viridiplantae</taxon>
        <taxon>Streptophyta</taxon>
        <taxon>Embryophyta</taxon>
        <taxon>Tracheophyta</taxon>
        <taxon>Spermatophyta</taxon>
        <taxon>Magnoliopsida</taxon>
        <taxon>eudicotyledons</taxon>
        <taxon>Gunneridae</taxon>
        <taxon>Pentapetalae</taxon>
        <taxon>rosids</taxon>
        <taxon>fabids</taxon>
        <taxon>Fabales</taxon>
        <taxon>Fabaceae</taxon>
        <taxon>Papilionoideae</taxon>
        <taxon>50 kb inversion clade</taxon>
        <taxon>NPAAA clade</taxon>
        <taxon>indigoferoid/millettioid clade</taxon>
        <taxon>Phaseoleae</taxon>
        <taxon>Vigna</taxon>
    </lineage>
</organism>
<protein>
    <submittedName>
        <fullName evidence="1">Uncharacterized protein</fullName>
    </submittedName>
</protein>
<dbReference type="Gene3D" id="2.40.160.200">
    <property type="entry name" value="LURP1-related"/>
    <property type="match status" value="1"/>
</dbReference>
<evidence type="ECO:0000313" key="2">
    <source>
        <dbReference type="Proteomes" id="UP000291084"/>
    </source>
</evidence>
<dbReference type="SUPFAM" id="SSF54518">
    <property type="entry name" value="Tubby C-terminal domain-like"/>
    <property type="match status" value="1"/>
</dbReference>
<keyword evidence="2" id="KW-1185">Reference proteome</keyword>
<reference evidence="1 2" key="1">
    <citation type="journal article" date="2015" name="Sci. Rep.">
        <title>The power of single molecule real-time sequencing technology in the de novo assembly of a eukaryotic genome.</title>
        <authorList>
            <person name="Sakai H."/>
            <person name="Naito K."/>
            <person name="Ogiso-Tanaka E."/>
            <person name="Takahashi Y."/>
            <person name="Iseki K."/>
            <person name="Muto C."/>
            <person name="Satou K."/>
            <person name="Teruya K."/>
            <person name="Shiroma A."/>
            <person name="Shimoji M."/>
            <person name="Hirano T."/>
            <person name="Itoh T."/>
            <person name="Kaga A."/>
            <person name="Tomooka N."/>
        </authorList>
    </citation>
    <scope>NUCLEOTIDE SEQUENCE [LARGE SCALE GENOMIC DNA]</scope>
    <source>
        <strain evidence="2">cv. Shumari</strain>
    </source>
</reference>
<dbReference type="EMBL" id="AP015037">
    <property type="protein sequence ID" value="BAT83970.1"/>
    <property type="molecule type" value="Genomic_DNA"/>
</dbReference>
<dbReference type="InterPro" id="IPR038595">
    <property type="entry name" value="LOR_sf"/>
</dbReference>
<dbReference type="InterPro" id="IPR025659">
    <property type="entry name" value="Tubby-like_C"/>
</dbReference>
<name>A0A0S3RTQ3_PHAAN</name>
<dbReference type="Proteomes" id="UP000291084">
    <property type="component" value="Chromosome 4"/>
</dbReference>
<sequence>MKKSSTIPSWITKLNVFLANNRDEDKSDFRVIIYVENNGGFKVSVYPNVDYAFIVALLMIVKDMKCSDTTQKDFLSAIEITKTILSLASV</sequence>
<proteinExistence type="predicted"/>
<accession>A0A0S3RTQ3</accession>
<evidence type="ECO:0000313" key="1">
    <source>
        <dbReference type="EMBL" id="BAT83970.1"/>
    </source>
</evidence>
<gene>
    <name evidence="1" type="primary">Vigan.04G122300</name>
    <name evidence="1" type="ORF">VIGAN_04122300</name>
</gene>